<protein>
    <submittedName>
        <fullName evidence="3">Uncharacterized protein</fullName>
    </submittedName>
</protein>
<comment type="caution">
    <text evidence="3">The sequence shown here is derived from an EMBL/GenBank/DDBJ whole genome shotgun (WGS) entry which is preliminary data.</text>
</comment>
<name>A0A497JL02_9ARCH</name>
<reference evidence="3 4" key="1">
    <citation type="submission" date="2018-06" db="EMBL/GenBank/DDBJ databases">
        <title>Extensive metabolic versatility and redundancy in microbially diverse, dynamic hydrothermal sediments.</title>
        <authorList>
            <person name="Dombrowski N."/>
            <person name="Teske A."/>
            <person name="Baker B.J."/>
        </authorList>
    </citation>
    <scope>NUCLEOTIDE SEQUENCE [LARGE SCALE GENOMIC DNA]</scope>
    <source>
        <strain evidence="3">B51_G17</strain>
    </source>
</reference>
<keyword evidence="2" id="KW-0472">Membrane</keyword>
<gene>
    <name evidence="3" type="ORF">DRO04_01035</name>
</gene>
<keyword evidence="2" id="KW-0812">Transmembrane</keyword>
<accession>A0A497JL02</accession>
<dbReference type="Proteomes" id="UP000278031">
    <property type="component" value="Unassembled WGS sequence"/>
</dbReference>
<proteinExistence type="predicted"/>
<feature type="coiled-coil region" evidence="1">
    <location>
        <begin position="40"/>
        <end position="68"/>
    </location>
</feature>
<keyword evidence="1" id="KW-0175">Coiled coil</keyword>
<evidence type="ECO:0000256" key="1">
    <source>
        <dbReference type="SAM" id="Coils"/>
    </source>
</evidence>
<keyword evidence="2" id="KW-1133">Transmembrane helix</keyword>
<sequence length="150" mass="16987">MNLVLLILVCIAVILYYLQEWFWFIVVLLLIGFIIVSSILKKSAKAAKKAAEKIAEVTKKEAAKMEEAEAKMPEIGDIGKEALEGFKGLYYGKPAEKPINPNLEAPIGYTREITEEEKHPNLFAPWKNTIKTAGNIADRFIKMLQKLFKF</sequence>
<dbReference type="AlphaFoldDB" id="A0A497JL02"/>
<evidence type="ECO:0000313" key="3">
    <source>
        <dbReference type="EMBL" id="RLG70848.1"/>
    </source>
</evidence>
<evidence type="ECO:0000256" key="2">
    <source>
        <dbReference type="SAM" id="Phobius"/>
    </source>
</evidence>
<feature type="transmembrane region" description="Helical" evidence="2">
    <location>
        <begin position="22"/>
        <end position="40"/>
    </location>
</feature>
<dbReference type="EMBL" id="QMWP01000028">
    <property type="protein sequence ID" value="RLG70848.1"/>
    <property type="molecule type" value="Genomic_DNA"/>
</dbReference>
<evidence type="ECO:0000313" key="4">
    <source>
        <dbReference type="Proteomes" id="UP000278031"/>
    </source>
</evidence>
<organism evidence="3 4">
    <name type="scientific">Candidatus Iainarchaeum sp</name>
    <dbReference type="NCBI Taxonomy" id="3101447"/>
    <lineage>
        <taxon>Archaea</taxon>
        <taxon>Candidatus Iainarchaeota</taxon>
        <taxon>Candidatus Iainarchaeia</taxon>
        <taxon>Candidatus Iainarchaeales</taxon>
        <taxon>Candidatus Iainarchaeaceae</taxon>
        <taxon>Candidatus Iainarchaeum</taxon>
    </lineage>
</organism>